<dbReference type="Gene3D" id="3.60.20.10">
    <property type="entry name" value="Glutamine Phosphoribosylpyrophosphate, subunit 1, domain 1"/>
    <property type="match status" value="1"/>
</dbReference>
<dbReference type="PANTHER" id="PTHR39328:SF1">
    <property type="entry name" value="BLL2871 PROTEIN"/>
    <property type="match status" value="1"/>
</dbReference>
<name>A0A381XEC0_9ZZZZ</name>
<evidence type="ECO:0000313" key="1">
    <source>
        <dbReference type="EMBL" id="SVA62970.1"/>
    </source>
</evidence>
<dbReference type="PANTHER" id="PTHR39328">
    <property type="entry name" value="BLL2871 PROTEIN"/>
    <property type="match status" value="1"/>
</dbReference>
<dbReference type="EMBL" id="UINC01014837">
    <property type="protein sequence ID" value="SVA62970.1"/>
    <property type="molecule type" value="Genomic_DNA"/>
</dbReference>
<dbReference type="Pfam" id="PF06267">
    <property type="entry name" value="DUF1028"/>
    <property type="match status" value="1"/>
</dbReference>
<organism evidence="1">
    <name type="scientific">marine metagenome</name>
    <dbReference type="NCBI Taxonomy" id="408172"/>
    <lineage>
        <taxon>unclassified sequences</taxon>
        <taxon>metagenomes</taxon>
        <taxon>ecological metagenomes</taxon>
    </lineage>
</organism>
<accession>A0A381XEC0</accession>
<dbReference type="SUPFAM" id="SSF56235">
    <property type="entry name" value="N-terminal nucleophile aminohydrolases (Ntn hydrolases)"/>
    <property type="match status" value="1"/>
</dbReference>
<dbReference type="InterPro" id="IPR010430">
    <property type="entry name" value="DUF1028"/>
</dbReference>
<dbReference type="InterPro" id="IPR029055">
    <property type="entry name" value="Ntn_hydrolases_N"/>
</dbReference>
<evidence type="ECO:0008006" key="2">
    <source>
        <dbReference type="Google" id="ProtNLM"/>
    </source>
</evidence>
<gene>
    <name evidence="1" type="ORF">METZ01_LOCUS115824</name>
</gene>
<proteinExistence type="predicted"/>
<sequence>MKRLVLAMVFVLVASPMAFATWSVVAVNAATGEVVVASATCVAQSRFSGFPARDLMDIQAIVVPGKGAAAAQAGVDSTRTNQQLIFDEITKGTDPAEIIVMLEQDPNIDSRQFGIVDMSGRTAGYSGAGNSAASLHATGRIATEPIYYAVQGNILASNRVVYDAVHALRTTEGSLTDRVMAAMEAADANGGDKRCTCESNPLPDAPCDGKTAHVAYILSADATDSSGESFNDGDYALYISVTDEDIASDENANPVKTLRIRYDTWKAREGLR</sequence>
<protein>
    <recommendedName>
        <fullName evidence="2">DUF1028 domain-containing protein</fullName>
    </recommendedName>
</protein>
<reference evidence="1" key="1">
    <citation type="submission" date="2018-05" db="EMBL/GenBank/DDBJ databases">
        <authorList>
            <person name="Lanie J.A."/>
            <person name="Ng W.-L."/>
            <person name="Kazmierczak K.M."/>
            <person name="Andrzejewski T.M."/>
            <person name="Davidsen T.M."/>
            <person name="Wayne K.J."/>
            <person name="Tettelin H."/>
            <person name="Glass J.I."/>
            <person name="Rusch D."/>
            <person name="Podicherti R."/>
            <person name="Tsui H.-C.T."/>
            <person name="Winkler M.E."/>
        </authorList>
    </citation>
    <scope>NUCLEOTIDE SEQUENCE</scope>
</reference>
<dbReference type="AlphaFoldDB" id="A0A381XEC0"/>